<keyword evidence="2" id="KW-0472">Membrane</keyword>
<dbReference type="KEGG" id="cma:Cmaq_0050"/>
<proteinExistence type="inferred from homology"/>
<accession>A8M9M3</accession>
<name>A8M9M3_CALMQ</name>
<dbReference type="STRING" id="397948.Cmaq_0050"/>
<feature type="transmembrane region" description="Helical" evidence="2">
    <location>
        <begin position="6"/>
        <end position="30"/>
    </location>
</feature>
<dbReference type="Gene3D" id="3.40.30.10">
    <property type="entry name" value="Glutaredoxin"/>
    <property type="match status" value="1"/>
</dbReference>
<dbReference type="OrthoDB" id="15256at2157"/>
<gene>
    <name evidence="4" type="ordered locus">Cmaq_0050</name>
</gene>
<evidence type="ECO:0000313" key="4">
    <source>
        <dbReference type="EMBL" id="ABW00904.1"/>
    </source>
</evidence>
<dbReference type="InterPro" id="IPR012336">
    <property type="entry name" value="Thioredoxin-like_fold"/>
</dbReference>
<keyword evidence="2" id="KW-0812">Transmembrane</keyword>
<dbReference type="CDD" id="cd02972">
    <property type="entry name" value="DsbA_family"/>
    <property type="match status" value="1"/>
</dbReference>
<dbReference type="EMBL" id="CP000852">
    <property type="protein sequence ID" value="ABW00904.1"/>
    <property type="molecule type" value="Genomic_DNA"/>
</dbReference>
<evidence type="ECO:0000313" key="5">
    <source>
        <dbReference type="Proteomes" id="UP000001137"/>
    </source>
</evidence>
<dbReference type="AlphaFoldDB" id="A8M9M3"/>
<evidence type="ECO:0000259" key="3">
    <source>
        <dbReference type="Pfam" id="PF13462"/>
    </source>
</evidence>
<dbReference type="RefSeq" id="WP_012185124.1">
    <property type="nucleotide sequence ID" value="NC_009954.1"/>
</dbReference>
<reference evidence="4 5" key="1">
    <citation type="submission" date="2007-10" db="EMBL/GenBank/DDBJ databases">
        <title>Complete sequence of Caldivirga maquilingensis IC-167.</title>
        <authorList>
            <consortium name="US DOE Joint Genome Institute"/>
            <person name="Copeland A."/>
            <person name="Lucas S."/>
            <person name="Lapidus A."/>
            <person name="Barry K."/>
            <person name="Glavina del Rio T."/>
            <person name="Dalin E."/>
            <person name="Tice H."/>
            <person name="Pitluck S."/>
            <person name="Saunders E."/>
            <person name="Brettin T."/>
            <person name="Bruce D."/>
            <person name="Detter J.C."/>
            <person name="Han C."/>
            <person name="Schmutz J."/>
            <person name="Larimer F."/>
            <person name="Land M."/>
            <person name="Hauser L."/>
            <person name="Kyrpides N."/>
            <person name="Ivanova N."/>
            <person name="Biddle J.F."/>
            <person name="Zhang Z."/>
            <person name="Fitz-Gibbon S.T."/>
            <person name="Lowe T.M."/>
            <person name="Saltikov C."/>
            <person name="House C.H."/>
            <person name="Richardson P."/>
        </authorList>
    </citation>
    <scope>NUCLEOTIDE SEQUENCE [LARGE SCALE GENOMIC DNA]</scope>
    <source>
        <strain evidence="5">ATCC 700844 / DSM 13496 / JCM 10307 / IC-167</strain>
    </source>
</reference>
<dbReference type="HOGENOM" id="CLU_955113_0_0_2"/>
<dbReference type="Pfam" id="PF13462">
    <property type="entry name" value="Thioredoxin_4"/>
    <property type="match status" value="1"/>
</dbReference>
<sequence>MNSKVIIIVAVVVAVVAVVLVTSILGIIPLRIPGLSIGKSLPSNGFVYVIGAYPNVPTLVRDVVYGYGLSGLGSGEGVGSLTPNAVQYVLRLVEGGNDYVITYGNPKAPVWLIEFLDPVCPYCAIFDVYNFSQITPLIESGRVYYIAVYFPTHALGYYQAYQQQPNATVLLQAFNDSVALWLQWKCISSVNATQTLSAINETYIADFMYGLVPYVEYNNQAYLIYYPIFSYRLLNSTYYPECKVTLNPTQAVNMTSSAWSQVNNIASLLIPKNLQGSIGTPMFIIMKNPNN</sequence>
<protein>
    <recommendedName>
        <fullName evidence="3">Thioredoxin-like fold domain-containing protein</fullName>
    </recommendedName>
</protein>
<dbReference type="eggNOG" id="arCOG02868">
    <property type="taxonomic scope" value="Archaea"/>
</dbReference>
<dbReference type="SUPFAM" id="SSF52833">
    <property type="entry name" value="Thioredoxin-like"/>
    <property type="match status" value="1"/>
</dbReference>
<organism evidence="4 5">
    <name type="scientific">Caldivirga maquilingensis (strain ATCC 700844 / DSM 13496 / JCM 10307 / IC-167)</name>
    <dbReference type="NCBI Taxonomy" id="397948"/>
    <lineage>
        <taxon>Archaea</taxon>
        <taxon>Thermoproteota</taxon>
        <taxon>Thermoprotei</taxon>
        <taxon>Thermoproteales</taxon>
        <taxon>Thermoproteaceae</taxon>
        <taxon>Caldivirga</taxon>
    </lineage>
</organism>
<evidence type="ECO:0000256" key="2">
    <source>
        <dbReference type="SAM" id="Phobius"/>
    </source>
</evidence>
<keyword evidence="5" id="KW-1185">Reference proteome</keyword>
<dbReference type="Proteomes" id="UP000001137">
    <property type="component" value="Chromosome"/>
</dbReference>
<dbReference type="GeneID" id="5709078"/>
<dbReference type="InterPro" id="IPR036249">
    <property type="entry name" value="Thioredoxin-like_sf"/>
</dbReference>
<keyword evidence="2" id="KW-1133">Transmembrane helix</keyword>
<evidence type="ECO:0000256" key="1">
    <source>
        <dbReference type="ARBA" id="ARBA00007787"/>
    </source>
</evidence>
<comment type="similarity">
    <text evidence="1">Belongs to the glutaredoxin family.</text>
</comment>
<feature type="domain" description="Thioredoxin-like fold" evidence="3">
    <location>
        <begin position="101"/>
        <end position="154"/>
    </location>
</feature>